<organism evidence="2 3">
    <name type="scientific">Caenorhabditis auriculariae</name>
    <dbReference type="NCBI Taxonomy" id="2777116"/>
    <lineage>
        <taxon>Eukaryota</taxon>
        <taxon>Metazoa</taxon>
        <taxon>Ecdysozoa</taxon>
        <taxon>Nematoda</taxon>
        <taxon>Chromadorea</taxon>
        <taxon>Rhabditida</taxon>
        <taxon>Rhabditina</taxon>
        <taxon>Rhabditomorpha</taxon>
        <taxon>Rhabditoidea</taxon>
        <taxon>Rhabditidae</taxon>
        <taxon>Peloderinae</taxon>
        <taxon>Caenorhabditis</taxon>
    </lineage>
</organism>
<sequence length="108" mass="11945">MILRSFASFFHKLIPQFRLYGHGDDAFKAGPSFQHYTGGILQSRDCESTVGNFGWLSVSLIGFGVEGSKEFWLGRNSMGLGWGEGGYFRAKRNVTWCAIANDPIAGFV</sequence>
<evidence type="ECO:0000259" key="1">
    <source>
        <dbReference type="Pfam" id="PF00112"/>
    </source>
</evidence>
<dbReference type="OrthoDB" id="498368at2759"/>
<evidence type="ECO:0000313" key="3">
    <source>
        <dbReference type="Proteomes" id="UP000835052"/>
    </source>
</evidence>
<dbReference type="Pfam" id="PF00112">
    <property type="entry name" value="Peptidase_C1"/>
    <property type="match status" value="1"/>
</dbReference>
<dbReference type="EMBL" id="CAJGYM010000023">
    <property type="protein sequence ID" value="CAD6191847.1"/>
    <property type="molecule type" value="Genomic_DNA"/>
</dbReference>
<accession>A0A8S1H917</accession>
<keyword evidence="3" id="KW-1185">Reference proteome</keyword>
<proteinExistence type="predicted"/>
<dbReference type="GO" id="GO:0008234">
    <property type="term" value="F:cysteine-type peptidase activity"/>
    <property type="evidence" value="ECO:0007669"/>
    <property type="project" value="InterPro"/>
</dbReference>
<dbReference type="SUPFAM" id="SSF54001">
    <property type="entry name" value="Cysteine proteinases"/>
    <property type="match status" value="1"/>
</dbReference>
<dbReference type="GO" id="GO:0006508">
    <property type="term" value="P:proteolysis"/>
    <property type="evidence" value="ECO:0007669"/>
    <property type="project" value="InterPro"/>
</dbReference>
<evidence type="ECO:0000313" key="2">
    <source>
        <dbReference type="EMBL" id="CAD6191847.1"/>
    </source>
</evidence>
<dbReference type="Proteomes" id="UP000835052">
    <property type="component" value="Unassembled WGS sequence"/>
</dbReference>
<reference evidence="2" key="1">
    <citation type="submission" date="2020-10" db="EMBL/GenBank/DDBJ databases">
        <authorList>
            <person name="Kikuchi T."/>
        </authorList>
    </citation>
    <scope>NUCLEOTIDE SEQUENCE</scope>
    <source>
        <strain evidence="2">NKZ352</strain>
    </source>
</reference>
<dbReference type="InterPro" id="IPR000668">
    <property type="entry name" value="Peptidase_C1A_C"/>
</dbReference>
<comment type="caution">
    <text evidence="2">The sequence shown here is derived from an EMBL/GenBank/DDBJ whole genome shotgun (WGS) entry which is preliminary data.</text>
</comment>
<dbReference type="InterPro" id="IPR038765">
    <property type="entry name" value="Papain-like_cys_pep_sf"/>
</dbReference>
<dbReference type="AlphaFoldDB" id="A0A8S1H917"/>
<name>A0A8S1H917_9PELO</name>
<feature type="domain" description="Peptidase C1A papain C-terminal" evidence="1">
    <location>
        <begin position="26"/>
        <end position="105"/>
    </location>
</feature>
<protein>
    <recommendedName>
        <fullName evidence="1">Peptidase C1A papain C-terminal domain-containing protein</fullName>
    </recommendedName>
</protein>
<dbReference type="Gene3D" id="3.90.70.10">
    <property type="entry name" value="Cysteine proteinases"/>
    <property type="match status" value="1"/>
</dbReference>
<gene>
    <name evidence="2" type="ORF">CAUJ_LOCUS7766</name>
</gene>